<protein>
    <submittedName>
        <fullName evidence="3">Uncharacterized protein</fullName>
    </submittedName>
</protein>
<dbReference type="RefSeq" id="WP_062501831.1">
    <property type="nucleotide sequence ID" value="NZ_LHZG01000172.1"/>
</dbReference>
<feature type="signal peptide" evidence="2">
    <location>
        <begin position="1"/>
        <end position="36"/>
    </location>
</feature>
<evidence type="ECO:0000313" key="4">
    <source>
        <dbReference type="Proteomes" id="UP000075655"/>
    </source>
</evidence>
<sequence length="143" mass="14288">MTSQTAPSSSRALTKIGATVATATMLPMVMAGTALAAAGGTASSNGLGKQIQNMAQEGTDTIGVGSAAALYALAIAALVTGIVLFYKSQKEETKRPGMAIAGVVCFVLAGVAATGPKWINNSANTASNGNAEISNTAKSYQFQ</sequence>
<organism evidence="3 4">
    <name type="scientific">Gluconobacter oxydans</name>
    <name type="common">Gluconobacter suboxydans</name>
    <dbReference type="NCBI Taxonomy" id="442"/>
    <lineage>
        <taxon>Bacteria</taxon>
        <taxon>Pseudomonadati</taxon>
        <taxon>Pseudomonadota</taxon>
        <taxon>Alphaproteobacteria</taxon>
        <taxon>Acetobacterales</taxon>
        <taxon>Acetobacteraceae</taxon>
        <taxon>Gluconobacter</taxon>
    </lineage>
</organism>
<dbReference type="PATRIC" id="fig|442.8.peg.1085"/>
<keyword evidence="2" id="KW-0732">Signal</keyword>
<gene>
    <name evidence="3" type="ORF">AD934_09420</name>
</gene>
<dbReference type="Proteomes" id="UP000075655">
    <property type="component" value="Unassembled WGS sequence"/>
</dbReference>
<keyword evidence="1" id="KW-0472">Membrane</keyword>
<feature type="transmembrane region" description="Helical" evidence="1">
    <location>
        <begin position="62"/>
        <end position="86"/>
    </location>
</feature>
<evidence type="ECO:0000256" key="1">
    <source>
        <dbReference type="SAM" id="Phobius"/>
    </source>
</evidence>
<feature type="transmembrane region" description="Helical" evidence="1">
    <location>
        <begin position="98"/>
        <end position="119"/>
    </location>
</feature>
<name>A0A149RV69_GLUOY</name>
<evidence type="ECO:0000313" key="3">
    <source>
        <dbReference type="EMBL" id="KXV18145.1"/>
    </source>
</evidence>
<comment type="caution">
    <text evidence="3">The sequence shown here is derived from an EMBL/GenBank/DDBJ whole genome shotgun (WGS) entry which is preliminary data.</text>
</comment>
<keyword evidence="1" id="KW-1133">Transmembrane helix</keyword>
<dbReference type="AlphaFoldDB" id="A0A149RV69"/>
<reference evidence="3 4" key="1">
    <citation type="submission" date="2015-06" db="EMBL/GenBank/DDBJ databases">
        <title>Improved classification and identification of acetic acid bacteria using matrix-assisted laser desorption/ionization time-of-flight mass spectrometry; Gluconobacter nephelii and Gluconobacter uchimurae are later heterotypic synonyms of Gluconobacter japonicus and Gluconobacter oxydans, respectively.</title>
        <authorList>
            <person name="Li L."/>
            <person name="Cleenwerck I."/>
            <person name="De Vuyst L."/>
            <person name="Vandamme P."/>
        </authorList>
    </citation>
    <scope>NUCLEOTIDE SEQUENCE [LARGE SCALE GENOMIC DNA]</scope>
    <source>
        <strain evidence="3 4">LMG 1676</strain>
    </source>
</reference>
<accession>A0A149RV69</accession>
<dbReference type="EMBL" id="LHZG01000172">
    <property type="protein sequence ID" value="KXV18145.1"/>
    <property type="molecule type" value="Genomic_DNA"/>
</dbReference>
<evidence type="ECO:0000256" key="2">
    <source>
        <dbReference type="SAM" id="SignalP"/>
    </source>
</evidence>
<keyword evidence="1" id="KW-0812">Transmembrane</keyword>
<proteinExistence type="predicted"/>
<feature type="chain" id="PRO_5007553821" evidence="2">
    <location>
        <begin position="37"/>
        <end position="143"/>
    </location>
</feature>